<keyword evidence="1" id="KW-1133">Transmembrane helix</keyword>
<proteinExistence type="predicted"/>
<keyword evidence="1" id="KW-0472">Membrane</keyword>
<feature type="transmembrane region" description="Helical" evidence="1">
    <location>
        <begin position="416"/>
        <end position="436"/>
    </location>
</feature>
<sequence length="699" mass="77019">MSSWGADVDEAVLTGLREVAGPELYRRNAFRVTGLPVDVDRPTARRRQQRLAAALKVGADVDGLGSSVSPEQLRGAFDVLLGDPRRRLVHEVFGTWGAPNGCECPSTTHAEHDRAVQAHAEVLDMAAADVLALAMDGRVDDRWAAAASAWTKTLRSATFWRHLHHRVERLDDRQLDASVVESLRAELPGVLVAPLLQLAATADYPAPLRKSLADWPVPERDRDRLIEEAAGPQYEKLETIMGELHRLLESGDIEGTVARLHAEALPALARLEGLAPVDRHRRTSTARNRIAVALNNCAVAKQGKVGRYEGDVQTWLDEAESLATDPETVRRIDENREGFLGEERAIQEFRARVYLLQRTHGRYAALQFLRNILSQSDDEAMTTVVRGMLAELNAGEFSYRPAQRPAYERQGRRRKILRAVAVCALLLVIYVLYHFLNNPDDGRRVDVHGRSISDNPTAVACVADADDWRDGDSAVGLVDCSQEHWAEVVAYVPLAVEAEEYPGVEALSQLATYLCAKKLAQFSLPAHTYDPEVIYPEQTDWEAQNPEANYATCAARRSNDTRWDGQVAAASSTDAQLAALMPLTSRDGRLGNPPLGACIELAQPSGQWDVKMPIVTCDRPHWAQILGYPPVTGPWPDEAAVAVSAKAACSSVANSSQMPDGYMVTAAWPPWWDEPIPPNYVACLGHRVDYQPFSGGIWQ</sequence>
<gene>
    <name evidence="3" type="ORF">D7044_02515</name>
</gene>
<keyword evidence="1" id="KW-0812">Transmembrane</keyword>
<reference evidence="3 4" key="1">
    <citation type="submission" date="2018-09" db="EMBL/GenBank/DDBJ databases">
        <title>Micromonospora sp. nov. MS1-9, isolated from a root of Musa sp.</title>
        <authorList>
            <person name="Kuncharoen N."/>
            <person name="Kudo T."/>
            <person name="Ohkuma M."/>
            <person name="Yuki M."/>
            <person name="Tanasupawat S."/>
        </authorList>
    </citation>
    <scope>NUCLEOTIDE SEQUENCE [LARGE SCALE GENOMIC DNA]</scope>
    <source>
        <strain evidence="3 4">MS1-9</strain>
    </source>
</reference>
<comment type="caution">
    <text evidence="3">The sequence shown here is derived from an EMBL/GenBank/DDBJ whole genome shotgun (WGS) entry which is preliminary data.</text>
</comment>
<feature type="domain" description="Septum formation-related" evidence="2">
    <location>
        <begin position="471"/>
        <end position="654"/>
    </location>
</feature>
<evidence type="ECO:0000313" key="3">
    <source>
        <dbReference type="EMBL" id="RKN36528.1"/>
    </source>
</evidence>
<dbReference type="EMBL" id="RAZT01000001">
    <property type="protein sequence ID" value="RKN36528.1"/>
    <property type="molecule type" value="Genomic_DNA"/>
</dbReference>
<evidence type="ECO:0000256" key="1">
    <source>
        <dbReference type="SAM" id="Phobius"/>
    </source>
</evidence>
<dbReference type="Pfam" id="PF13845">
    <property type="entry name" value="Septum_form"/>
    <property type="match status" value="1"/>
</dbReference>
<organism evidence="3 4">
    <name type="scientific">Micromonospora musae</name>
    <dbReference type="NCBI Taxonomy" id="1894970"/>
    <lineage>
        <taxon>Bacteria</taxon>
        <taxon>Bacillati</taxon>
        <taxon>Actinomycetota</taxon>
        <taxon>Actinomycetes</taxon>
        <taxon>Micromonosporales</taxon>
        <taxon>Micromonosporaceae</taxon>
        <taxon>Micromonospora</taxon>
    </lineage>
</organism>
<accession>A0A3A9YHD4</accession>
<dbReference type="AlphaFoldDB" id="A0A3A9YHD4"/>
<protein>
    <recommendedName>
        <fullName evidence="2">Septum formation-related domain-containing protein</fullName>
    </recommendedName>
</protein>
<dbReference type="InterPro" id="IPR026004">
    <property type="entry name" value="Septum_form"/>
</dbReference>
<evidence type="ECO:0000313" key="4">
    <source>
        <dbReference type="Proteomes" id="UP000275865"/>
    </source>
</evidence>
<name>A0A3A9YHD4_9ACTN</name>
<dbReference type="Proteomes" id="UP000275865">
    <property type="component" value="Unassembled WGS sequence"/>
</dbReference>
<evidence type="ECO:0000259" key="2">
    <source>
        <dbReference type="Pfam" id="PF13845"/>
    </source>
</evidence>